<evidence type="ECO:0000259" key="7">
    <source>
        <dbReference type="Pfam" id="PF10502"/>
    </source>
</evidence>
<dbReference type="InterPro" id="IPR036286">
    <property type="entry name" value="LexA/Signal_pep-like_sf"/>
</dbReference>
<dbReference type="Proteomes" id="UP001228690">
    <property type="component" value="Chromosome"/>
</dbReference>
<dbReference type="SUPFAM" id="SSF51306">
    <property type="entry name" value="LexA/Signal peptidase"/>
    <property type="match status" value="1"/>
</dbReference>
<dbReference type="Pfam" id="PF10502">
    <property type="entry name" value="Peptidase_S26"/>
    <property type="match status" value="1"/>
</dbReference>
<dbReference type="GO" id="GO:0009003">
    <property type="term" value="F:signal peptidase activity"/>
    <property type="evidence" value="ECO:0007669"/>
    <property type="project" value="UniProtKB-EC"/>
</dbReference>
<dbReference type="PROSITE" id="PS00761">
    <property type="entry name" value="SPASE_I_3"/>
    <property type="match status" value="1"/>
</dbReference>
<dbReference type="Gene3D" id="2.10.109.10">
    <property type="entry name" value="Umud Fragment, subunit A"/>
    <property type="match status" value="1"/>
</dbReference>
<dbReference type="InterPro" id="IPR019533">
    <property type="entry name" value="Peptidase_S26"/>
</dbReference>
<reference evidence="8 9" key="1">
    <citation type="submission" date="2023-04" db="EMBL/GenBank/DDBJ databases">
        <title>Spirochaete genome identified in red abalone sample constitutes a novel genus.</title>
        <authorList>
            <person name="Sharma S.P."/>
            <person name="Purcell C.M."/>
            <person name="Hyde J.R."/>
            <person name="Severin A.J."/>
        </authorList>
    </citation>
    <scope>NUCLEOTIDE SEQUENCE [LARGE SCALE GENOMIC DNA]</scope>
    <source>
        <strain evidence="8 9">SP-2023</strain>
    </source>
</reference>
<keyword evidence="9" id="KW-1185">Reference proteome</keyword>
<feature type="domain" description="Peptidase S26" evidence="7">
    <location>
        <begin position="12"/>
        <end position="194"/>
    </location>
</feature>
<dbReference type="NCBIfam" id="TIGR02227">
    <property type="entry name" value="sigpep_I_bact"/>
    <property type="match status" value="1"/>
</dbReference>
<dbReference type="EC" id="3.4.21.89" evidence="3 6"/>
<dbReference type="PANTHER" id="PTHR43390:SF1">
    <property type="entry name" value="CHLOROPLAST PROCESSING PEPTIDASE"/>
    <property type="match status" value="1"/>
</dbReference>
<dbReference type="InterPro" id="IPR000223">
    <property type="entry name" value="Pept_S26A_signal_pept_1"/>
</dbReference>
<evidence type="ECO:0000313" key="8">
    <source>
        <dbReference type="EMBL" id="WGK68718.1"/>
    </source>
</evidence>
<comment type="similarity">
    <text evidence="2 6">Belongs to the peptidase S26 family.</text>
</comment>
<name>A0ABY8MFN1_9SPIO</name>
<dbReference type="RefSeq" id="WP_326926904.1">
    <property type="nucleotide sequence ID" value="NZ_CP123443.1"/>
</dbReference>
<protein>
    <recommendedName>
        <fullName evidence="4 6">Signal peptidase I</fullName>
        <ecNumber evidence="3 6">3.4.21.89</ecNumber>
    </recommendedName>
</protein>
<evidence type="ECO:0000256" key="4">
    <source>
        <dbReference type="ARBA" id="ARBA00019232"/>
    </source>
</evidence>
<organism evidence="8 9">
    <name type="scientific">Candidatus Haliotispira prima</name>
    <dbReference type="NCBI Taxonomy" id="3034016"/>
    <lineage>
        <taxon>Bacteria</taxon>
        <taxon>Pseudomonadati</taxon>
        <taxon>Spirochaetota</taxon>
        <taxon>Spirochaetia</taxon>
        <taxon>Spirochaetales</taxon>
        <taxon>Spirochaetaceae</taxon>
        <taxon>Candidatus Haliotispira</taxon>
    </lineage>
</organism>
<comment type="catalytic activity">
    <reaction evidence="1 6">
        <text>Cleavage of hydrophobic, N-terminal signal or leader sequences from secreted and periplasmic proteins.</text>
        <dbReference type="EC" id="3.4.21.89"/>
    </reaction>
</comment>
<gene>
    <name evidence="8" type="primary">lepB</name>
    <name evidence="8" type="ORF">P0082_09540</name>
</gene>
<proteinExistence type="inferred from homology"/>
<evidence type="ECO:0000256" key="1">
    <source>
        <dbReference type="ARBA" id="ARBA00000677"/>
    </source>
</evidence>
<evidence type="ECO:0000256" key="5">
    <source>
        <dbReference type="ARBA" id="ARBA00022801"/>
    </source>
</evidence>
<evidence type="ECO:0000313" key="9">
    <source>
        <dbReference type="Proteomes" id="UP001228690"/>
    </source>
</evidence>
<evidence type="ECO:0000256" key="6">
    <source>
        <dbReference type="RuleBase" id="RU362042"/>
    </source>
</evidence>
<keyword evidence="6" id="KW-0645">Protease</keyword>
<evidence type="ECO:0000256" key="3">
    <source>
        <dbReference type="ARBA" id="ARBA00013208"/>
    </source>
</evidence>
<comment type="subcellular location">
    <subcellularLocation>
        <location evidence="6">Membrane</location>
        <topology evidence="6">Single-pass type II membrane protein</topology>
    </subcellularLocation>
</comment>
<dbReference type="InterPro" id="IPR019758">
    <property type="entry name" value="Pept_S26A_signal_pept_1_CS"/>
</dbReference>
<keyword evidence="5 6" id="KW-0378">Hydrolase</keyword>
<dbReference type="PANTHER" id="PTHR43390">
    <property type="entry name" value="SIGNAL PEPTIDASE I"/>
    <property type="match status" value="1"/>
</dbReference>
<dbReference type="PRINTS" id="PR00727">
    <property type="entry name" value="LEADERPTASE"/>
</dbReference>
<sequence length="202" mass="22719">MKRQQFMLLAFICGSFLAASVFLLRLFPLIQIRENSMSPTLRSGDLAILNRSAYIFGEIQVGDVLVFRRHLSHAPGKMMGEMTGRVINKTTDNARERTGQTPAAQHPLTEELSLFMIKRCALAPQTPLQWRNSRLFIPSLNSYVKIRKEVRNSLDGLTKVPEGFVFVLGDNTDHSVDSRNYGLVPVSEIQGKALWLSAKPDM</sequence>
<evidence type="ECO:0000256" key="2">
    <source>
        <dbReference type="ARBA" id="ARBA00009370"/>
    </source>
</evidence>
<accession>A0ABY8MFN1</accession>
<dbReference type="EMBL" id="CP123443">
    <property type="protein sequence ID" value="WGK68718.1"/>
    <property type="molecule type" value="Genomic_DNA"/>
</dbReference>
<dbReference type="CDD" id="cd06530">
    <property type="entry name" value="S26_SPase_I"/>
    <property type="match status" value="1"/>
</dbReference>